<dbReference type="Gene3D" id="2.40.70.10">
    <property type="entry name" value="Acid Proteases"/>
    <property type="match status" value="1"/>
</dbReference>
<dbReference type="AlphaFoldDB" id="A0A8S9K1P9"/>
<sequence length="352" mass="40999">MVYHILPRVMADHLDLEVQIGNALVPVDLHVLDIELNWNSSLLLGRAFLSTVGAVCNLQTNQWCLTLIYSHVYYDPIPVMKPQTFSRRINDTRLVTACHCRAEYETEYSASFETHTATSIDSANQKSIDNHLEELIDSSPDDWENDYYNPTMAAYTAIPTRDTLHTEEYDEDNEEERAIEYKRIHNEEDRLLYRSFWTRNVASIEKTVPASIDTHHHQTNRKRASTDIACYPSIDTGVDRAQEGNYSIGSWADDRYHESYTVETAVHEPGAEILFMQQRNIREHQQRVTNKFYDTPGVVDDRFKPKYRHHTQPSIDIGDPTWIDGRPEFGKRANDRDGTRRFHWEKKDEYGV</sequence>
<comment type="caution">
    <text evidence="1">The sequence shown here is derived from an EMBL/GenBank/DDBJ whole genome shotgun (WGS) entry which is preliminary data.</text>
</comment>
<evidence type="ECO:0000313" key="1">
    <source>
        <dbReference type="EMBL" id="KAF2588294.1"/>
    </source>
</evidence>
<organism evidence="1">
    <name type="scientific">Brassica cretica</name>
    <name type="common">Mustard</name>
    <dbReference type="NCBI Taxonomy" id="69181"/>
    <lineage>
        <taxon>Eukaryota</taxon>
        <taxon>Viridiplantae</taxon>
        <taxon>Streptophyta</taxon>
        <taxon>Embryophyta</taxon>
        <taxon>Tracheophyta</taxon>
        <taxon>Spermatophyta</taxon>
        <taxon>Magnoliopsida</taxon>
        <taxon>eudicotyledons</taxon>
        <taxon>Gunneridae</taxon>
        <taxon>Pentapetalae</taxon>
        <taxon>rosids</taxon>
        <taxon>malvids</taxon>
        <taxon>Brassicales</taxon>
        <taxon>Brassicaceae</taxon>
        <taxon>Brassiceae</taxon>
        <taxon>Brassica</taxon>
    </lineage>
</organism>
<dbReference type="EMBL" id="QGKY02000190">
    <property type="protein sequence ID" value="KAF2588294.1"/>
    <property type="molecule type" value="Genomic_DNA"/>
</dbReference>
<dbReference type="InterPro" id="IPR021109">
    <property type="entry name" value="Peptidase_aspartic_dom_sf"/>
</dbReference>
<proteinExistence type="predicted"/>
<accession>A0A8S9K1P9</accession>
<gene>
    <name evidence="2" type="ORF">F2Q68_00039199</name>
    <name evidence="1" type="ORF">F2Q70_00038564</name>
</gene>
<dbReference type="Proteomes" id="UP000712281">
    <property type="component" value="Unassembled WGS sequence"/>
</dbReference>
<evidence type="ECO:0000313" key="2">
    <source>
        <dbReference type="EMBL" id="KAF2620134.1"/>
    </source>
</evidence>
<name>A0A8S9K1P9_BRACR</name>
<reference evidence="1" key="1">
    <citation type="submission" date="2019-12" db="EMBL/GenBank/DDBJ databases">
        <title>Genome sequencing and annotation of Brassica cretica.</title>
        <authorList>
            <person name="Studholme D.J."/>
            <person name="Sarris P.F."/>
        </authorList>
    </citation>
    <scope>NUCLEOTIDE SEQUENCE</scope>
    <source>
        <strain evidence="2">PFS-001/15</strain>
        <strain evidence="1">PFS-102/07</strain>
        <tissue evidence="1">Leaf</tissue>
    </source>
</reference>
<protein>
    <submittedName>
        <fullName evidence="1">Uncharacterized protein</fullName>
    </submittedName>
</protein>
<dbReference type="EMBL" id="QGKW02000007">
    <property type="protein sequence ID" value="KAF2620134.1"/>
    <property type="molecule type" value="Genomic_DNA"/>
</dbReference>